<dbReference type="EMBL" id="FOGI01000008">
    <property type="protein sequence ID" value="SES16105.1"/>
    <property type="molecule type" value="Genomic_DNA"/>
</dbReference>
<feature type="compositionally biased region" description="Basic and acidic residues" evidence="1">
    <location>
        <begin position="12"/>
        <end position="21"/>
    </location>
</feature>
<evidence type="ECO:0000259" key="2">
    <source>
        <dbReference type="PROSITE" id="PS50801"/>
    </source>
</evidence>
<sequence>MVVAIVEQPPPRAEHRADRRPGRATPDGVVPRQGRLTGHADLRTRPDFEQLLVALCTQATGDVHLDLAELDFIDVSGVITLLRAAGTLPGQSRLVLRNPPESMRRILDLLGPAVGAAGVTVD</sequence>
<dbReference type="AlphaFoldDB" id="A0A1H9V324"/>
<dbReference type="Proteomes" id="UP000199051">
    <property type="component" value="Unassembled WGS sequence"/>
</dbReference>
<dbReference type="CDD" id="cd07043">
    <property type="entry name" value="STAS_anti-anti-sigma_factors"/>
    <property type="match status" value="1"/>
</dbReference>
<name>A0A1H9V324_9PSEU</name>
<reference evidence="4" key="1">
    <citation type="submission" date="2016-10" db="EMBL/GenBank/DDBJ databases">
        <authorList>
            <person name="Varghese N."/>
            <person name="Submissions S."/>
        </authorList>
    </citation>
    <scope>NUCLEOTIDE SEQUENCE [LARGE SCALE GENOMIC DNA]</scope>
    <source>
        <strain evidence="4">DSM 44260</strain>
    </source>
</reference>
<protein>
    <submittedName>
        <fullName evidence="3">STAS domain-containing protein</fullName>
    </submittedName>
</protein>
<dbReference type="Pfam" id="PF13466">
    <property type="entry name" value="STAS_2"/>
    <property type="match status" value="1"/>
</dbReference>
<feature type="region of interest" description="Disordered" evidence="1">
    <location>
        <begin position="1"/>
        <end position="41"/>
    </location>
</feature>
<dbReference type="InterPro" id="IPR058548">
    <property type="entry name" value="MlaB-like_STAS"/>
</dbReference>
<evidence type="ECO:0000313" key="4">
    <source>
        <dbReference type="Proteomes" id="UP000199051"/>
    </source>
</evidence>
<dbReference type="Gene3D" id="3.30.750.24">
    <property type="entry name" value="STAS domain"/>
    <property type="match status" value="1"/>
</dbReference>
<evidence type="ECO:0000313" key="3">
    <source>
        <dbReference type="EMBL" id="SES16105.1"/>
    </source>
</evidence>
<dbReference type="STRING" id="155974.SAMN04487818_10824"/>
<dbReference type="InterPro" id="IPR002645">
    <property type="entry name" value="STAS_dom"/>
</dbReference>
<feature type="domain" description="STAS" evidence="2">
    <location>
        <begin position="35"/>
        <end position="122"/>
    </location>
</feature>
<proteinExistence type="predicted"/>
<organism evidence="3 4">
    <name type="scientific">Actinokineospora terrae</name>
    <dbReference type="NCBI Taxonomy" id="155974"/>
    <lineage>
        <taxon>Bacteria</taxon>
        <taxon>Bacillati</taxon>
        <taxon>Actinomycetota</taxon>
        <taxon>Actinomycetes</taxon>
        <taxon>Pseudonocardiales</taxon>
        <taxon>Pseudonocardiaceae</taxon>
        <taxon>Actinokineospora</taxon>
    </lineage>
</organism>
<accession>A0A1H9V324</accession>
<evidence type="ECO:0000256" key="1">
    <source>
        <dbReference type="SAM" id="MobiDB-lite"/>
    </source>
</evidence>
<dbReference type="InterPro" id="IPR036513">
    <property type="entry name" value="STAS_dom_sf"/>
</dbReference>
<keyword evidence="4" id="KW-1185">Reference proteome</keyword>
<dbReference type="SUPFAM" id="SSF52091">
    <property type="entry name" value="SpoIIaa-like"/>
    <property type="match status" value="1"/>
</dbReference>
<gene>
    <name evidence="3" type="ORF">SAMN04487818_10824</name>
</gene>
<dbReference type="PROSITE" id="PS50801">
    <property type="entry name" value="STAS"/>
    <property type="match status" value="1"/>
</dbReference>